<evidence type="ECO:0000313" key="1">
    <source>
        <dbReference type="EMBL" id="KAJ2877935.1"/>
    </source>
</evidence>
<dbReference type="EMBL" id="JANBVB010003677">
    <property type="protein sequence ID" value="KAJ2877935.1"/>
    <property type="molecule type" value="Genomic_DNA"/>
</dbReference>
<protein>
    <submittedName>
        <fullName evidence="1">Uncharacterized protein</fullName>
    </submittedName>
</protein>
<organism evidence="1 2">
    <name type="scientific">Coemansia aciculifera</name>
    <dbReference type="NCBI Taxonomy" id="417176"/>
    <lineage>
        <taxon>Eukaryota</taxon>
        <taxon>Fungi</taxon>
        <taxon>Fungi incertae sedis</taxon>
        <taxon>Zoopagomycota</taxon>
        <taxon>Kickxellomycotina</taxon>
        <taxon>Kickxellomycetes</taxon>
        <taxon>Kickxellales</taxon>
        <taxon>Kickxellaceae</taxon>
        <taxon>Coemansia</taxon>
    </lineage>
</organism>
<gene>
    <name evidence="1" type="ORF">IWW38_006449</name>
</gene>
<proteinExistence type="predicted"/>
<name>A0ACC1LTK8_9FUNG</name>
<sequence length="190" mass="20124">MPMPTDRQRKRQAVVTEKYRVHPIAVSPGARAPAPFADSPLPASIFEKSFSYDAVDGVYGGSSSEDELPVQATGVRAPAHGQSTDQLRVRRPATGTTPPSLDHRATSFDLGRIGRGQGRQTPGAHLAPRLPSKVEAGYDGDSEGALGVGLTVQRRNTVAGDKVGEVPVHSQREARAKLARNTSDYSDGTG</sequence>
<dbReference type="Proteomes" id="UP001139981">
    <property type="component" value="Unassembled WGS sequence"/>
</dbReference>
<evidence type="ECO:0000313" key="2">
    <source>
        <dbReference type="Proteomes" id="UP001139981"/>
    </source>
</evidence>
<comment type="caution">
    <text evidence="1">The sequence shown here is derived from an EMBL/GenBank/DDBJ whole genome shotgun (WGS) entry which is preliminary data.</text>
</comment>
<feature type="non-terminal residue" evidence="1">
    <location>
        <position position="190"/>
    </location>
</feature>
<keyword evidence="2" id="KW-1185">Reference proteome</keyword>
<reference evidence="1" key="1">
    <citation type="submission" date="2022-07" db="EMBL/GenBank/DDBJ databases">
        <title>Phylogenomic reconstructions and comparative analyses of Kickxellomycotina fungi.</title>
        <authorList>
            <person name="Reynolds N.K."/>
            <person name="Stajich J.E."/>
            <person name="Barry K."/>
            <person name="Grigoriev I.V."/>
            <person name="Crous P."/>
            <person name="Smith M.E."/>
        </authorList>
    </citation>
    <scope>NUCLEOTIDE SEQUENCE</scope>
    <source>
        <strain evidence="1">CBS 190363</strain>
    </source>
</reference>
<accession>A0ACC1LTK8</accession>